<protein>
    <recommendedName>
        <fullName evidence="6">Stromal cell-derived factor 4</fullName>
    </recommendedName>
</protein>
<feature type="non-terminal residue" evidence="4">
    <location>
        <position position="1"/>
    </location>
</feature>
<dbReference type="GO" id="GO:0017156">
    <property type="term" value="P:calcium-ion regulated exocytosis"/>
    <property type="evidence" value="ECO:0007669"/>
    <property type="project" value="TreeGrafter"/>
</dbReference>
<reference evidence="4" key="1">
    <citation type="journal article" date="2023" name="G3 (Bethesda)">
        <title>A reference genome for the long-term kleptoplast-retaining sea slug Elysia crispata morphotype clarki.</title>
        <authorList>
            <person name="Eastman K.E."/>
            <person name="Pendleton A.L."/>
            <person name="Shaikh M.A."/>
            <person name="Suttiyut T."/>
            <person name="Ogas R."/>
            <person name="Tomko P."/>
            <person name="Gavelis G."/>
            <person name="Widhalm J.R."/>
            <person name="Wisecaver J.H."/>
        </authorList>
    </citation>
    <scope>NUCLEOTIDE SEQUENCE</scope>
    <source>
        <strain evidence="4">ECLA1</strain>
    </source>
</reference>
<dbReference type="EMBL" id="JAWDGP010005307">
    <property type="protein sequence ID" value="KAK3757916.1"/>
    <property type="molecule type" value="Genomic_DNA"/>
</dbReference>
<dbReference type="InterPro" id="IPR018247">
    <property type="entry name" value="EF_Hand_1_Ca_BS"/>
</dbReference>
<dbReference type="GO" id="GO:0005509">
    <property type="term" value="F:calcium ion binding"/>
    <property type="evidence" value="ECO:0007669"/>
    <property type="project" value="TreeGrafter"/>
</dbReference>
<evidence type="ECO:0000256" key="3">
    <source>
        <dbReference type="ARBA" id="ARBA00022837"/>
    </source>
</evidence>
<evidence type="ECO:0000313" key="5">
    <source>
        <dbReference type="Proteomes" id="UP001283361"/>
    </source>
</evidence>
<dbReference type="Gene3D" id="1.10.238.10">
    <property type="entry name" value="EF-hand"/>
    <property type="match status" value="2"/>
</dbReference>
<comment type="caution">
    <text evidence="4">The sequence shown here is derived from an EMBL/GenBank/DDBJ whole genome shotgun (WGS) entry which is preliminary data.</text>
</comment>
<evidence type="ECO:0000256" key="2">
    <source>
        <dbReference type="ARBA" id="ARBA00022737"/>
    </source>
</evidence>
<dbReference type="GO" id="GO:0005783">
    <property type="term" value="C:endoplasmic reticulum"/>
    <property type="evidence" value="ECO:0007669"/>
    <property type="project" value="TreeGrafter"/>
</dbReference>
<keyword evidence="1" id="KW-0479">Metal-binding</keyword>
<dbReference type="Proteomes" id="UP001283361">
    <property type="component" value="Unassembled WGS sequence"/>
</dbReference>
<dbReference type="PANTHER" id="PTHR10827:SF98">
    <property type="entry name" value="45 KDA CALCIUM-BINDING PROTEIN"/>
    <property type="match status" value="1"/>
</dbReference>
<evidence type="ECO:0000256" key="1">
    <source>
        <dbReference type="ARBA" id="ARBA00022723"/>
    </source>
</evidence>
<keyword evidence="3" id="KW-0106">Calcium</keyword>
<organism evidence="4 5">
    <name type="scientific">Elysia crispata</name>
    <name type="common">lettuce slug</name>
    <dbReference type="NCBI Taxonomy" id="231223"/>
    <lineage>
        <taxon>Eukaryota</taxon>
        <taxon>Metazoa</taxon>
        <taxon>Spiralia</taxon>
        <taxon>Lophotrochozoa</taxon>
        <taxon>Mollusca</taxon>
        <taxon>Gastropoda</taxon>
        <taxon>Heterobranchia</taxon>
        <taxon>Euthyneura</taxon>
        <taxon>Panpulmonata</taxon>
        <taxon>Sacoglossa</taxon>
        <taxon>Placobranchoidea</taxon>
        <taxon>Plakobranchidae</taxon>
        <taxon>Elysia</taxon>
    </lineage>
</organism>
<name>A0AAE0YWP2_9GAST</name>
<dbReference type="InterPro" id="IPR011992">
    <property type="entry name" value="EF-hand-dom_pair"/>
</dbReference>
<keyword evidence="5" id="KW-1185">Reference proteome</keyword>
<keyword evidence="2" id="KW-0677">Repeat</keyword>
<evidence type="ECO:0008006" key="6">
    <source>
        <dbReference type="Google" id="ProtNLM"/>
    </source>
</evidence>
<gene>
    <name evidence="4" type="ORF">RRG08_019665</name>
</gene>
<dbReference type="PROSITE" id="PS00018">
    <property type="entry name" value="EF_HAND_1"/>
    <property type="match status" value="3"/>
</dbReference>
<dbReference type="SUPFAM" id="SSF47473">
    <property type="entry name" value="EF-hand"/>
    <property type="match status" value="1"/>
</dbReference>
<dbReference type="AlphaFoldDB" id="A0AAE0YWP2"/>
<evidence type="ECO:0000313" key="4">
    <source>
        <dbReference type="EMBL" id="KAK3757916.1"/>
    </source>
</evidence>
<accession>A0AAE0YWP2</accession>
<dbReference type="PANTHER" id="PTHR10827">
    <property type="entry name" value="RETICULOCALBIN"/>
    <property type="match status" value="1"/>
</dbReference>
<proteinExistence type="predicted"/>
<sequence>DGFIRWKEYYVHFLLSRGFDVDKAFKHVQDYDDTVVLKQEDQDALVSYKFRWTEADVAPTDNQLSKEEYMVFRHPEHSKTSLDNLVVNVLRGLDTNGDQVVTEEEFSALPPGEVENEEYRQMDLKWQAERRKEFREIMDLDHNGKVEKNELRNYLDPTSPLQAKLEADSLISLMDDNKNNLLSMDEILKHSDLFISRIKEALRVRQSCWCGQDRCTGGVVWSRQLELLVWPRQLKLVVWPRQLALVVWYGRDNWSWWCGQDRWTGVVETIEAGGVTKTVEASGVAKTVVACGVAKTVEAGGVAKIGVACGVAKTFGAGGVVWSR</sequence>